<dbReference type="EMBL" id="JARBHB010000004">
    <property type="protein sequence ID" value="KAJ8885407.1"/>
    <property type="molecule type" value="Genomic_DNA"/>
</dbReference>
<organism evidence="2 3">
    <name type="scientific">Dryococelus australis</name>
    <dbReference type="NCBI Taxonomy" id="614101"/>
    <lineage>
        <taxon>Eukaryota</taxon>
        <taxon>Metazoa</taxon>
        <taxon>Ecdysozoa</taxon>
        <taxon>Arthropoda</taxon>
        <taxon>Hexapoda</taxon>
        <taxon>Insecta</taxon>
        <taxon>Pterygota</taxon>
        <taxon>Neoptera</taxon>
        <taxon>Polyneoptera</taxon>
        <taxon>Phasmatodea</taxon>
        <taxon>Verophasmatodea</taxon>
        <taxon>Anareolatae</taxon>
        <taxon>Phasmatidae</taxon>
        <taxon>Eurycanthinae</taxon>
        <taxon>Dryococelus</taxon>
    </lineage>
</organism>
<comment type="caution">
    <text evidence="2">The sequence shown here is derived from an EMBL/GenBank/DDBJ whole genome shotgun (WGS) entry which is preliminary data.</text>
</comment>
<name>A0ABQ9HM36_9NEOP</name>
<feature type="region of interest" description="Disordered" evidence="1">
    <location>
        <begin position="260"/>
        <end position="291"/>
    </location>
</feature>
<proteinExistence type="predicted"/>
<evidence type="ECO:0000313" key="3">
    <source>
        <dbReference type="Proteomes" id="UP001159363"/>
    </source>
</evidence>
<protein>
    <recommendedName>
        <fullName evidence="4">Transmembrane protein</fullName>
    </recommendedName>
</protein>
<reference evidence="2 3" key="1">
    <citation type="submission" date="2023-02" db="EMBL/GenBank/DDBJ databases">
        <title>LHISI_Scaffold_Assembly.</title>
        <authorList>
            <person name="Stuart O.P."/>
            <person name="Cleave R."/>
            <person name="Magrath M.J.L."/>
            <person name="Mikheyev A.S."/>
        </authorList>
    </citation>
    <scope>NUCLEOTIDE SEQUENCE [LARGE SCALE GENOMIC DNA]</scope>
    <source>
        <strain evidence="2">Daus_M_001</strain>
        <tissue evidence="2">Leg muscle</tissue>
    </source>
</reference>
<dbReference type="Proteomes" id="UP001159363">
    <property type="component" value="Chromosome X"/>
</dbReference>
<feature type="compositionally biased region" description="Basic and acidic residues" evidence="1">
    <location>
        <begin position="555"/>
        <end position="565"/>
    </location>
</feature>
<evidence type="ECO:0000256" key="1">
    <source>
        <dbReference type="SAM" id="MobiDB-lite"/>
    </source>
</evidence>
<keyword evidence="3" id="KW-1185">Reference proteome</keyword>
<feature type="region of interest" description="Disordered" evidence="1">
    <location>
        <begin position="496"/>
        <end position="565"/>
    </location>
</feature>
<feature type="compositionally biased region" description="Basic and acidic residues" evidence="1">
    <location>
        <begin position="8"/>
        <end position="17"/>
    </location>
</feature>
<feature type="region of interest" description="Disordered" evidence="1">
    <location>
        <begin position="1"/>
        <end position="31"/>
    </location>
</feature>
<evidence type="ECO:0000313" key="2">
    <source>
        <dbReference type="EMBL" id="KAJ8885407.1"/>
    </source>
</evidence>
<sequence>MEQCRNARVGEKRDIPEKNPPTSGIMRNDSQLRKPGANQLRIEPGSPWWEVSSPTSIHRGPETQEVVRGRKGSNQGCAPMPLSFPRSRGRWAVRLLTCHQGEPGSVPGRVTPGTFACGNRAGRCHWSAGFSRGSPASSALAILQSHLISPASALKTSLLRAAQISPLTHSPAPLRRLRLQGGETATRKTRSMPWARHLLLPVLFLSLSLLRLNRATVHSVPLLHFSTVFALPLFTRHQQLCSCSVHPGVPRPEQADLLRCGDSNPRTSSADHAAAGPPRASTQCDAKNVRKPRHVEERMQSALDKFLGRHDNSRASVALSRSLCSSYVATRECTSCACGTPWLFRFLRFASSRPLSLAPSWVRRRLRTRPGPITALPQTTRAPRRPVELAIGNKTAAREFQLPTAELFVSLRQLLLLLLSSPPLPPAGDAGETILRRFATTLKLLESERECVCVCVCVCAANARVNILQAQQGLTCARVACGRVCYGGGSEQLRGAGMSGGKGNGRSPEKTRRPTASSGTIPACEKSGVTRPGIEPGSPWWEASKLTAQPPWPPERVKPRIESVP</sequence>
<evidence type="ECO:0008006" key="4">
    <source>
        <dbReference type="Google" id="ProtNLM"/>
    </source>
</evidence>
<accession>A0ABQ9HM36</accession>
<gene>
    <name evidence="2" type="ORF">PR048_011604</name>
</gene>